<reference evidence="1" key="2">
    <citation type="journal article" date="2015" name="Fish Shellfish Immunol.">
        <title>Early steps in the European eel (Anguilla anguilla)-Vibrio vulnificus interaction in the gills: Role of the RtxA13 toxin.</title>
        <authorList>
            <person name="Callol A."/>
            <person name="Pajuelo D."/>
            <person name="Ebbesson L."/>
            <person name="Teles M."/>
            <person name="MacKenzie S."/>
            <person name="Amaro C."/>
        </authorList>
    </citation>
    <scope>NUCLEOTIDE SEQUENCE</scope>
</reference>
<organism evidence="1">
    <name type="scientific">Anguilla anguilla</name>
    <name type="common">European freshwater eel</name>
    <name type="synonym">Muraena anguilla</name>
    <dbReference type="NCBI Taxonomy" id="7936"/>
    <lineage>
        <taxon>Eukaryota</taxon>
        <taxon>Metazoa</taxon>
        <taxon>Chordata</taxon>
        <taxon>Craniata</taxon>
        <taxon>Vertebrata</taxon>
        <taxon>Euteleostomi</taxon>
        <taxon>Actinopterygii</taxon>
        <taxon>Neopterygii</taxon>
        <taxon>Teleostei</taxon>
        <taxon>Anguilliformes</taxon>
        <taxon>Anguillidae</taxon>
        <taxon>Anguilla</taxon>
    </lineage>
</organism>
<dbReference type="AlphaFoldDB" id="A0A0E9WUF7"/>
<dbReference type="EMBL" id="GBXM01014545">
    <property type="protein sequence ID" value="JAH94032.1"/>
    <property type="molecule type" value="Transcribed_RNA"/>
</dbReference>
<sequence length="35" mass="3825">MFNSFLTPFCFQTEYAKAFGLCTPSCSNGKVTLGN</sequence>
<accession>A0A0E9WUF7</accession>
<evidence type="ECO:0000313" key="1">
    <source>
        <dbReference type="EMBL" id="JAH94032.1"/>
    </source>
</evidence>
<reference evidence="1" key="1">
    <citation type="submission" date="2014-11" db="EMBL/GenBank/DDBJ databases">
        <authorList>
            <person name="Amaro Gonzalez C."/>
        </authorList>
    </citation>
    <scope>NUCLEOTIDE SEQUENCE</scope>
</reference>
<protein>
    <submittedName>
        <fullName evidence="1">Uncharacterized protein</fullName>
    </submittedName>
</protein>
<proteinExistence type="predicted"/>
<name>A0A0E9WUF7_ANGAN</name>